<comment type="caution">
    <text evidence="2">The sequence shown here is derived from an EMBL/GenBank/DDBJ whole genome shotgun (WGS) entry which is preliminary data.</text>
</comment>
<keyword evidence="3" id="KW-1185">Reference proteome</keyword>
<dbReference type="PANTHER" id="PTHR11905:SF159">
    <property type="entry name" value="ADAM METALLOPROTEASE"/>
    <property type="match status" value="1"/>
</dbReference>
<dbReference type="EMBL" id="JAKKSL010000001">
    <property type="protein sequence ID" value="MCI2283116.1"/>
    <property type="molecule type" value="Genomic_DNA"/>
</dbReference>
<feature type="domain" description="Peptidase M12B" evidence="1">
    <location>
        <begin position="198"/>
        <end position="377"/>
    </location>
</feature>
<dbReference type="Proteomes" id="UP001139646">
    <property type="component" value="Unassembled WGS sequence"/>
</dbReference>
<dbReference type="PROSITE" id="PS50215">
    <property type="entry name" value="ADAM_MEPRO"/>
    <property type="match status" value="1"/>
</dbReference>
<dbReference type="InterPro" id="IPR024079">
    <property type="entry name" value="MetalloPept_cat_dom_sf"/>
</dbReference>
<accession>A0ABS9WYS3</accession>
<gene>
    <name evidence="2" type="ORF">L3081_06535</name>
</gene>
<evidence type="ECO:0000313" key="2">
    <source>
        <dbReference type="EMBL" id="MCI2283116.1"/>
    </source>
</evidence>
<evidence type="ECO:0000259" key="1">
    <source>
        <dbReference type="PROSITE" id="PS50215"/>
    </source>
</evidence>
<dbReference type="Pfam" id="PF13583">
    <property type="entry name" value="Reprolysin_4"/>
    <property type="match status" value="1"/>
</dbReference>
<dbReference type="InterPro" id="IPR001590">
    <property type="entry name" value="Peptidase_M12B"/>
</dbReference>
<evidence type="ECO:0000313" key="3">
    <source>
        <dbReference type="Proteomes" id="UP001139646"/>
    </source>
</evidence>
<dbReference type="PANTHER" id="PTHR11905">
    <property type="entry name" value="ADAM A DISINTEGRIN AND METALLOPROTEASE DOMAIN"/>
    <property type="match status" value="1"/>
</dbReference>
<reference evidence="2" key="1">
    <citation type="submission" date="2022-01" db="EMBL/GenBank/DDBJ databases">
        <title>Colwellia maritima, isolated from seawater.</title>
        <authorList>
            <person name="Kristyanto S."/>
            <person name="Jung J."/>
            <person name="Jeon C.O."/>
        </authorList>
    </citation>
    <scope>NUCLEOTIDE SEQUENCE</scope>
    <source>
        <strain evidence="2">MSW7</strain>
    </source>
</reference>
<organism evidence="2 3">
    <name type="scientific">Colwellia maritima</name>
    <dbReference type="NCBI Taxonomy" id="2912588"/>
    <lineage>
        <taxon>Bacteria</taxon>
        <taxon>Pseudomonadati</taxon>
        <taxon>Pseudomonadota</taxon>
        <taxon>Gammaproteobacteria</taxon>
        <taxon>Alteromonadales</taxon>
        <taxon>Colwelliaceae</taxon>
        <taxon>Colwellia</taxon>
    </lineage>
</organism>
<sequence length="377" mass="41622">MQTVISHVVLAQDIEDEQSHFFKQSSNGTTLTADIDDLRSLLLSDAESVLVALPLPNGEFTRFTLVPVKIMADGLAKKYPNTRTFAGTELDNLSNTGRFDITPNGFHGMFYYGGERIFIEPENVYIKNQDTLKSSKEKRIFNEHNSEYQSYSDVDNRLASKLTHKFHPPKQMKSHPSILQDPSVYRANKSIESQSTMKTYRIAIAAAAEYTEFNGDTVASAMAEIITLVNRLNQVYQHDLAIKLELVENNDLLIFTNTDTDPFNNDSDDGDINTEVIDGIIGSENYDIGHVVNTDGGGLAVLGGVCDSIYKGDGVTGDSHPTNDAFYIDYVAHEIGHQFGANHTFNGSAGACEGNRVSHSAYEVGSGSTIMSYLWYL</sequence>
<protein>
    <submittedName>
        <fullName evidence="2">M12 family metallo-peptidase</fullName>
    </submittedName>
</protein>
<proteinExistence type="predicted"/>
<dbReference type="RefSeq" id="WP_242284311.1">
    <property type="nucleotide sequence ID" value="NZ_JAKKSL010000001.1"/>
</dbReference>
<dbReference type="Gene3D" id="3.40.390.10">
    <property type="entry name" value="Collagenase (Catalytic Domain)"/>
    <property type="match status" value="1"/>
</dbReference>
<name>A0ABS9WYS3_9GAMM</name>
<dbReference type="SUPFAM" id="SSF55486">
    <property type="entry name" value="Metalloproteases ('zincins'), catalytic domain"/>
    <property type="match status" value="1"/>
</dbReference>